<protein>
    <submittedName>
        <fullName evidence="2">DUF1127 domain-containing protein</fullName>
    </submittedName>
</protein>
<evidence type="ECO:0000259" key="1">
    <source>
        <dbReference type="Pfam" id="PF06568"/>
    </source>
</evidence>
<sequence length="69" mass="7942">MSRSIALAHRAPRPILMAARFASFVSLARQRAALQRLDDAQLRDIGLTRDDVHREANRPFWDVPQSWLC</sequence>
<accession>A0AAJ1X6S4</accession>
<organism evidence="2 3">
    <name type="scientific">Rhodalgimonas zhirmunskyi</name>
    <dbReference type="NCBI Taxonomy" id="2964767"/>
    <lineage>
        <taxon>Bacteria</taxon>
        <taxon>Pseudomonadati</taxon>
        <taxon>Pseudomonadota</taxon>
        <taxon>Alphaproteobacteria</taxon>
        <taxon>Rhodobacterales</taxon>
        <taxon>Roseobacteraceae</taxon>
        <taxon>Rhodalgimonas</taxon>
    </lineage>
</organism>
<evidence type="ECO:0000313" key="2">
    <source>
        <dbReference type="EMBL" id="MDQ2094989.1"/>
    </source>
</evidence>
<feature type="domain" description="YjiS-like" evidence="1">
    <location>
        <begin position="18"/>
        <end position="53"/>
    </location>
</feature>
<reference evidence="2" key="2">
    <citation type="submission" date="2023-04" db="EMBL/GenBank/DDBJ databases">
        <title>'Rhodoalgimonas zhirmunskyi' gen. nov., isolated from a red alga.</title>
        <authorList>
            <person name="Nedashkovskaya O.I."/>
            <person name="Otstavnykh N.Y."/>
            <person name="Bystritskaya E.P."/>
            <person name="Balabanova L.A."/>
            <person name="Isaeva M.P."/>
        </authorList>
    </citation>
    <scope>NUCLEOTIDE SEQUENCE</scope>
    <source>
        <strain evidence="2">10Alg 79</strain>
    </source>
</reference>
<dbReference type="Pfam" id="PF06568">
    <property type="entry name" value="YjiS-like"/>
    <property type="match status" value="1"/>
</dbReference>
<reference evidence="2" key="1">
    <citation type="submission" date="2022-07" db="EMBL/GenBank/DDBJ databases">
        <authorList>
            <person name="Otstavnykh N."/>
            <person name="Isaeva M."/>
            <person name="Bystritskaya E."/>
        </authorList>
    </citation>
    <scope>NUCLEOTIDE SEQUENCE</scope>
    <source>
        <strain evidence="2">10Alg 79</strain>
    </source>
</reference>
<keyword evidence="3" id="KW-1185">Reference proteome</keyword>
<evidence type="ECO:0000313" key="3">
    <source>
        <dbReference type="Proteomes" id="UP001227162"/>
    </source>
</evidence>
<proteinExistence type="predicted"/>
<dbReference type="Proteomes" id="UP001227162">
    <property type="component" value="Unassembled WGS sequence"/>
</dbReference>
<dbReference type="RefSeq" id="WP_317626594.1">
    <property type="nucleotide sequence ID" value="NZ_JANFFA010000003.1"/>
</dbReference>
<gene>
    <name evidence="2" type="ORF">NOI20_12775</name>
</gene>
<dbReference type="EMBL" id="JANFFA010000003">
    <property type="protein sequence ID" value="MDQ2094989.1"/>
    <property type="molecule type" value="Genomic_DNA"/>
</dbReference>
<dbReference type="AlphaFoldDB" id="A0AAJ1X6S4"/>
<comment type="caution">
    <text evidence="2">The sequence shown here is derived from an EMBL/GenBank/DDBJ whole genome shotgun (WGS) entry which is preliminary data.</text>
</comment>
<dbReference type="InterPro" id="IPR009506">
    <property type="entry name" value="YjiS-like"/>
</dbReference>
<name>A0AAJ1X6S4_9RHOB</name>